<protein>
    <submittedName>
        <fullName evidence="1">Uncharacterized protein</fullName>
    </submittedName>
</protein>
<sequence length="611" mass="66661">MDPNSTQALRVALAHIDGHRGEFTSPREQNDMLSSLIKKHDLKHRKKGSSQTTVLQVAEYRTSLGNFAHRYGAAMDATVPKMTQVMTKGSKATNKKGQQKVGYLPHSKVADSEGSGDLGPAEATTPRTKKRDKSPSASYSPSNSDAEPDRVAVSKKQQQNVKQTHPTAAPNASKQPSSSRIPSVSGEEVLAKPIGTSQKRKSVEEHDAQPSKKLRGSSAANASGSSYQRTVPDSEAEQDSITVSSPQEQSQPQTHTSMIGKAPEPPSFSPITVSDGDSVVEALPSNRKRKIATGLDDSAVKKPKPSFEVHATQPEASKSRTPGDSSAQGTKPSARVIKLGPDTIVKDMNSIWGSIQTLSSRFINGTDADGDGPAVWSLDPGKDLEKLYFLLFGEDWEEATSILTQASMMNAMDVVEACMVAAVYEWVLTKEVPWDGPEQIVKNSPIAESFYNQVLRESGAGLPWTDQVWQAARMQVVDNAFRERVIVPAGKALARRFMHMFGPQLTLLGIEKTDETAEDWWRRRMTDVSVVFTKALALKGLMQASPGAFLFTWIEHGKGVHDAVMEDLYDKTGRREVAWCVAPVIRTRASPENEPQLVCRAKVMTKLAKSK</sequence>
<proteinExistence type="predicted"/>
<organism evidence="1 2">
    <name type="scientific">Vermiconidia calcicola</name>
    <dbReference type="NCBI Taxonomy" id="1690605"/>
    <lineage>
        <taxon>Eukaryota</taxon>
        <taxon>Fungi</taxon>
        <taxon>Dikarya</taxon>
        <taxon>Ascomycota</taxon>
        <taxon>Pezizomycotina</taxon>
        <taxon>Dothideomycetes</taxon>
        <taxon>Dothideomycetidae</taxon>
        <taxon>Mycosphaerellales</taxon>
        <taxon>Extremaceae</taxon>
        <taxon>Vermiconidia</taxon>
    </lineage>
</organism>
<accession>A0ACC3MXR9</accession>
<keyword evidence="2" id="KW-1185">Reference proteome</keyword>
<gene>
    <name evidence="1" type="ORF">LTR37_013029</name>
</gene>
<comment type="caution">
    <text evidence="1">The sequence shown here is derived from an EMBL/GenBank/DDBJ whole genome shotgun (WGS) entry which is preliminary data.</text>
</comment>
<evidence type="ECO:0000313" key="1">
    <source>
        <dbReference type="EMBL" id="KAK3706035.1"/>
    </source>
</evidence>
<name>A0ACC3MXR9_9PEZI</name>
<dbReference type="Proteomes" id="UP001281147">
    <property type="component" value="Unassembled WGS sequence"/>
</dbReference>
<reference evidence="1" key="1">
    <citation type="submission" date="2023-07" db="EMBL/GenBank/DDBJ databases">
        <title>Black Yeasts Isolated from many extreme environments.</title>
        <authorList>
            <person name="Coleine C."/>
            <person name="Stajich J.E."/>
            <person name="Selbmann L."/>
        </authorList>
    </citation>
    <scope>NUCLEOTIDE SEQUENCE</scope>
    <source>
        <strain evidence="1">CCFEE 5714</strain>
    </source>
</reference>
<evidence type="ECO:0000313" key="2">
    <source>
        <dbReference type="Proteomes" id="UP001281147"/>
    </source>
</evidence>
<dbReference type="EMBL" id="JAUTXU010000124">
    <property type="protein sequence ID" value="KAK3706035.1"/>
    <property type="molecule type" value="Genomic_DNA"/>
</dbReference>